<dbReference type="Proteomes" id="UP000315235">
    <property type="component" value="Unassembled WGS sequence"/>
</dbReference>
<proteinExistence type="predicted"/>
<evidence type="ECO:0000256" key="1">
    <source>
        <dbReference type="ARBA" id="ARBA00012528"/>
    </source>
</evidence>
<dbReference type="InterPro" id="IPR000160">
    <property type="entry name" value="GGDEF_dom"/>
</dbReference>
<dbReference type="GO" id="GO:0043709">
    <property type="term" value="P:cell adhesion involved in single-species biofilm formation"/>
    <property type="evidence" value="ECO:0007669"/>
    <property type="project" value="TreeGrafter"/>
</dbReference>
<dbReference type="GO" id="GO:0052621">
    <property type="term" value="F:diguanylate cyclase activity"/>
    <property type="evidence" value="ECO:0007669"/>
    <property type="project" value="UniProtKB-EC"/>
</dbReference>
<dbReference type="Gene3D" id="3.30.70.270">
    <property type="match status" value="1"/>
</dbReference>
<dbReference type="EMBL" id="VJOY01000005">
    <property type="protein sequence ID" value="TRX75265.1"/>
    <property type="molecule type" value="Genomic_DNA"/>
</dbReference>
<dbReference type="GO" id="GO:1902201">
    <property type="term" value="P:negative regulation of bacterial-type flagellum-dependent cell motility"/>
    <property type="evidence" value="ECO:0007669"/>
    <property type="project" value="TreeGrafter"/>
</dbReference>
<dbReference type="PANTHER" id="PTHR45138:SF24">
    <property type="entry name" value="DIGUANYLATE CYCLASE DGCC-RELATED"/>
    <property type="match status" value="1"/>
</dbReference>
<feature type="transmembrane region" description="Helical" evidence="2">
    <location>
        <begin position="39"/>
        <end position="59"/>
    </location>
</feature>
<dbReference type="GO" id="GO:0005886">
    <property type="term" value="C:plasma membrane"/>
    <property type="evidence" value="ECO:0007669"/>
    <property type="project" value="TreeGrafter"/>
</dbReference>
<dbReference type="InterPro" id="IPR043128">
    <property type="entry name" value="Rev_trsase/Diguanyl_cyclase"/>
</dbReference>
<evidence type="ECO:0000313" key="4">
    <source>
        <dbReference type="EMBL" id="TRX75265.1"/>
    </source>
</evidence>
<protein>
    <recommendedName>
        <fullName evidence="1">diguanylate cyclase</fullName>
        <ecNumber evidence="1">2.7.7.65</ecNumber>
    </recommendedName>
</protein>
<dbReference type="PANTHER" id="PTHR45138">
    <property type="entry name" value="REGULATORY COMPONENTS OF SENSORY TRANSDUCTION SYSTEM"/>
    <property type="match status" value="1"/>
</dbReference>
<dbReference type="EC" id="2.7.7.65" evidence="1"/>
<dbReference type="InterPro" id="IPR029787">
    <property type="entry name" value="Nucleotide_cyclase"/>
</dbReference>
<evidence type="ECO:0000313" key="5">
    <source>
        <dbReference type="Proteomes" id="UP000315235"/>
    </source>
</evidence>
<feature type="transmembrane region" description="Helical" evidence="2">
    <location>
        <begin position="178"/>
        <end position="195"/>
    </location>
</feature>
<evidence type="ECO:0000256" key="2">
    <source>
        <dbReference type="SAM" id="Phobius"/>
    </source>
</evidence>
<dbReference type="CDD" id="cd01949">
    <property type="entry name" value="GGDEF"/>
    <property type="match status" value="1"/>
</dbReference>
<keyword evidence="2" id="KW-1133">Transmembrane helix</keyword>
<evidence type="ECO:0000259" key="3">
    <source>
        <dbReference type="PROSITE" id="PS50887"/>
    </source>
</evidence>
<feature type="transmembrane region" description="Helical" evidence="2">
    <location>
        <begin position="98"/>
        <end position="118"/>
    </location>
</feature>
<dbReference type="SMART" id="SM00267">
    <property type="entry name" value="GGDEF"/>
    <property type="match status" value="1"/>
</dbReference>
<keyword evidence="2" id="KW-0812">Transmembrane</keyword>
<keyword evidence="2" id="KW-0472">Membrane</keyword>
<feature type="transmembrane region" description="Helical" evidence="2">
    <location>
        <begin position="130"/>
        <end position="149"/>
    </location>
</feature>
<dbReference type="NCBIfam" id="TIGR00254">
    <property type="entry name" value="GGDEF"/>
    <property type="match status" value="1"/>
</dbReference>
<feature type="transmembrane region" description="Helical" evidence="2">
    <location>
        <begin position="65"/>
        <end position="86"/>
    </location>
</feature>
<dbReference type="AlphaFoldDB" id="A0A553H0I1"/>
<comment type="caution">
    <text evidence="4">The sequence shown here is derived from an EMBL/GenBank/DDBJ whole genome shotgun (WGS) entry which is preliminary data.</text>
</comment>
<accession>A0A553H0I1</accession>
<feature type="domain" description="GGDEF" evidence="3">
    <location>
        <begin position="255"/>
        <end position="342"/>
    </location>
</feature>
<dbReference type="RefSeq" id="WP_143488008.1">
    <property type="nucleotide sequence ID" value="NZ_VJOY01000005.1"/>
</dbReference>
<sequence>MKNTIITSTLCSGTKRLLDLPSASNSMRVAALIEVEGRAFLGAFVYLPCWVGISISTGVAGSAPGYAACITALLSVVVAFRVVLHFHLRRLIEYSERIARLALLILVLGLGLIMGIVATLAAHDAGLRPIFYSVVVVCGVLCTGGMSILSIDPAIRYGMPIVMFGPLLFGFAAEPTTLNITLSILLLVNVAYLFATSRRVQLDYWDGAPLKEMLKEQAAQFERQSLTDGLTQIPNRLNATQHLSGEWSRSLREGLPLTIMIVDIDHFKSINDKYGHLFGDKCLIAVANTLKTIIREPDFVARYGGEEFIVALNKTTEEQALRSGKGLEKRLPVWTWSFRSRG</sequence>
<feature type="transmembrane region" description="Helical" evidence="2">
    <location>
        <begin position="154"/>
        <end position="172"/>
    </location>
</feature>
<name>A0A553H0I1_9PSED</name>
<reference evidence="4 5" key="1">
    <citation type="submission" date="2019-07" db="EMBL/GenBank/DDBJ databases">
        <title>Pseudomonas mangiferae sp. nov., isolated from bark of mango tree in Thailand.</title>
        <authorList>
            <person name="Srisuk N."/>
            <person name="Anurat P."/>
        </authorList>
    </citation>
    <scope>NUCLEOTIDE SEQUENCE [LARGE SCALE GENOMIC DNA]</scope>
    <source>
        <strain evidence="4 5">DMKU_BBB3-04</strain>
    </source>
</reference>
<dbReference type="InterPro" id="IPR050469">
    <property type="entry name" value="Diguanylate_Cyclase"/>
</dbReference>
<organism evidence="4 5">
    <name type="scientific">Pseudomonas mangiferae</name>
    <dbReference type="NCBI Taxonomy" id="2593654"/>
    <lineage>
        <taxon>Bacteria</taxon>
        <taxon>Pseudomonadati</taxon>
        <taxon>Pseudomonadota</taxon>
        <taxon>Gammaproteobacteria</taxon>
        <taxon>Pseudomonadales</taxon>
        <taxon>Pseudomonadaceae</taxon>
        <taxon>Pseudomonas</taxon>
    </lineage>
</organism>
<dbReference type="Pfam" id="PF00990">
    <property type="entry name" value="GGDEF"/>
    <property type="match status" value="1"/>
</dbReference>
<dbReference type="OrthoDB" id="9812260at2"/>
<dbReference type="PROSITE" id="PS50887">
    <property type="entry name" value="GGDEF"/>
    <property type="match status" value="1"/>
</dbReference>
<gene>
    <name evidence="4" type="ORF">FM069_09235</name>
</gene>
<dbReference type="SUPFAM" id="SSF55073">
    <property type="entry name" value="Nucleotide cyclase"/>
    <property type="match status" value="1"/>
</dbReference>
<keyword evidence="5" id="KW-1185">Reference proteome</keyword>